<evidence type="ECO:0000313" key="7">
    <source>
        <dbReference type="Proteomes" id="UP000306740"/>
    </source>
</evidence>
<dbReference type="GO" id="GO:0003700">
    <property type="term" value="F:DNA-binding transcription factor activity"/>
    <property type="evidence" value="ECO:0007669"/>
    <property type="project" value="InterPro"/>
</dbReference>
<dbReference type="AlphaFoldDB" id="A0A5C4MXP4"/>
<evidence type="ECO:0000313" key="6">
    <source>
        <dbReference type="EMBL" id="TNC49517.1"/>
    </source>
</evidence>
<dbReference type="SMART" id="SM00347">
    <property type="entry name" value="HTH_MARR"/>
    <property type="match status" value="1"/>
</dbReference>
<dbReference type="InterPro" id="IPR039422">
    <property type="entry name" value="MarR/SlyA-like"/>
</dbReference>
<gene>
    <name evidence="6" type="ORF">FHE65_05405</name>
    <name evidence="5" type="ORF">FHE65_30670</name>
</gene>
<feature type="domain" description="HTH marR-type" evidence="4">
    <location>
        <begin position="8"/>
        <end position="165"/>
    </location>
</feature>
<dbReference type="OrthoDB" id="122135at2"/>
<comment type="caution">
    <text evidence="6">The sequence shown here is derived from an EMBL/GenBank/DDBJ whole genome shotgun (WGS) entry which is preliminary data.</text>
</comment>
<protein>
    <submittedName>
        <fullName evidence="6">Winged helix-turn-helix transcriptional regulator</fullName>
    </submittedName>
</protein>
<proteinExistence type="predicted"/>
<keyword evidence="1" id="KW-0805">Transcription regulation</keyword>
<reference evidence="6 7" key="1">
    <citation type="submission" date="2019-05" db="EMBL/GenBank/DDBJ databases">
        <title>Mumia sp. nov., isolated from the intestinal contents of plateau pika (Ochotona curzoniae) in the Qinghai-Tibet plateau of China.</title>
        <authorList>
            <person name="Tian Z."/>
        </authorList>
    </citation>
    <scope>NUCLEOTIDE SEQUENCE [LARGE SCALE GENOMIC DNA]</scope>
    <source>
        <strain evidence="7">527</strain>
        <strain evidence="6">Z527</strain>
    </source>
</reference>
<evidence type="ECO:0000256" key="1">
    <source>
        <dbReference type="ARBA" id="ARBA00023015"/>
    </source>
</evidence>
<dbReference type="InterPro" id="IPR036390">
    <property type="entry name" value="WH_DNA-bd_sf"/>
</dbReference>
<dbReference type="Gene3D" id="1.10.10.10">
    <property type="entry name" value="Winged helix-like DNA-binding domain superfamily/Winged helix DNA-binding domain"/>
    <property type="match status" value="1"/>
</dbReference>
<dbReference type="Proteomes" id="UP000306740">
    <property type="component" value="Unassembled WGS sequence"/>
</dbReference>
<keyword evidence="2" id="KW-0238">DNA-binding</keyword>
<evidence type="ECO:0000259" key="4">
    <source>
        <dbReference type="PROSITE" id="PS50995"/>
    </source>
</evidence>
<evidence type="ECO:0000256" key="3">
    <source>
        <dbReference type="ARBA" id="ARBA00023163"/>
    </source>
</evidence>
<dbReference type="GO" id="GO:0006950">
    <property type="term" value="P:response to stress"/>
    <property type="evidence" value="ECO:0007669"/>
    <property type="project" value="TreeGrafter"/>
</dbReference>
<dbReference type="PANTHER" id="PTHR33164:SF64">
    <property type="entry name" value="TRANSCRIPTIONAL REGULATOR SLYA"/>
    <property type="match status" value="1"/>
</dbReference>
<name>A0A5C4MXP4_9ACTN</name>
<accession>A0A5C4MXP4</accession>
<sequence>MTISASRMPRLGYVRRMATRRADRPTMTAEARFTSPGFLLSHLGRTAHAWIAEALEPLGLIPREAGALLVLREHGELSQQRLGELLDMDPNYLVFVVKKLEDEGLVVRTRDLRDRRRRLITITPAGRERRDAADAAVAEVEERLMRGLTKADTARLRALLMTVDANTGGRAATGDALS</sequence>
<evidence type="ECO:0000256" key="2">
    <source>
        <dbReference type="ARBA" id="ARBA00023125"/>
    </source>
</evidence>
<dbReference type="InterPro" id="IPR000835">
    <property type="entry name" value="HTH_MarR-typ"/>
</dbReference>
<dbReference type="EMBL" id="VDFR01000023">
    <property type="protein sequence ID" value="TNC49517.1"/>
    <property type="molecule type" value="Genomic_DNA"/>
</dbReference>
<keyword evidence="3" id="KW-0804">Transcription</keyword>
<dbReference type="Pfam" id="PF01047">
    <property type="entry name" value="MarR"/>
    <property type="match status" value="1"/>
</dbReference>
<dbReference type="PRINTS" id="PR00598">
    <property type="entry name" value="HTHMARR"/>
</dbReference>
<dbReference type="PROSITE" id="PS50995">
    <property type="entry name" value="HTH_MARR_2"/>
    <property type="match status" value="1"/>
</dbReference>
<organism evidence="6 7">
    <name type="scientific">Mumia zhuanghuii</name>
    <dbReference type="NCBI Taxonomy" id="2585211"/>
    <lineage>
        <taxon>Bacteria</taxon>
        <taxon>Bacillati</taxon>
        <taxon>Actinomycetota</taxon>
        <taxon>Actinomycetes</taxon>
        <taxon>Propionibacteriales</taxon>
        <taxon>Nocardioidaceae</taxon>
        <taxon>Mumia</taxon>
    </lineage>
</organism>
<dbReference type="SUPFAM" id="SSF46785">
    <property type="entry name" value="Winged helix' DNA-binding domain"/>
    <property type="match status" value="1"/>
</dbReference>
<dbReference type="InterPro" id="IPR036388">
    <property type="entry name" value="WH-like_DNA-bd_sf"/>
</dbReference>
<dbReference type="GO" id="GO:0003677">
    <property type="term" value="F:DNA binding"/>
    <property type="evidence" value="ECO:0007669"/>
    <property type="project" value="UniProtKB-KW"/>
</dbReference>
<evidence type="ECO:0000313" key="5">
    <source>
        <dbReference type="EMBL" id="TNC31864.1"/>
    </source>
</evidence>
<dbReference type="PANTHER" id="PTHR33164">
    <property type="entry name" value="TRANSCRIPTIONAL REGULATOR, MARR FAMILY"/>
    <property type="match status" value="1"/>
</dbReference>
<dbReference type="EMBL" id="VDFR01000198">
    <property type="protein sequence ID" value="TNC31864.1"/>
    <property type="molecule type" value="Genomic_DNA"/>
</dbReference>